<keyword evidence="4" id="KW-1185">Reference proteome</keyword>
<organism evidence="3 4">
    <name type="scientific">Candidula unifasciata</name>
    <dbReference type="NCBI Taxonomy" id="100452"/>
    <lineage>
        <taxon>Eukaryota</taxon>
        <taxon>Metazoa</taxon>
        <taxon>Spiralia</taxon>
        <taxon>Lophotrochozoa</taxon>
        <taxon>Mollusca</taxon>
        <taxon>Gastropoda</taxon>
        <taxon>Heterobranchia</taxon>
        <taxon>Euthyneura</taxon>
        <taxon>Panpulmonata</taxon>
        <taxon>Eupulmonata</taxon>
        <taxon>Stylommatophora</taxon>
        <taxon>Helicina</taxon>
        <taxon>Helicoidea</taxon>
        <taxon>Geomitridae</taxon>
        <taxon>Candidula</taxon>
    </lineage>
</organism>
<feature type="non-terminal residue" evidence="3">
    <location>
        <position position="189"/>
    </location>
</feature>
<keyword evidence="1" id="KW-0175">Coiled coil</keyword>
<evidence type="ECO:0000313" key="3">
    <source>
        <dbReference type="EMBL" id="CAG5128237.1"/>
    </source>
</evidence>
<feature type="region of interest" description="Disordered" evidence="2">
    <location>
        <begin position="57"/>
        <end position="82"/>
    </location>
</feature>
<dbReference type="Proteomes" id="UP000678393">
    <property type="component" value="Unassembled WGS sequence"/>
</dbReference>
<evidence type="ECO:0000313" key="4">
    <source>
        <dbReference type="Proteomes" id="UP000678393"/>
    </source>
</evidence>
<evidence type="ECO:0000256" key="1">
    <source>
        <dbReference type="ARBA" id="ARBA00023054"/>
    </source>
</evidence>
<dbReference type="PANTHER" id="PTHR16768">
    <property type="entry name" value="DOWN REGULATED IN RENAL CARCINOMA 1/TU3A"/>
    <property type="match status" value="1"/>
</dbReference>
<proteinExistence type="predicted"/>
<dbReference type="InterPro" id="IPR009533">
    <property type="entry name" value="FAM107"/>
</dbReference>
<dbReference type="Pfam" id="PF06625">
    <property type="entry name" value="DUF1151"/>
    <property type="match status" value="1"/>
</dbReference>
<gene>
    <name evidence="3" type="ORF">CUNI_LOCUS13795</name>
</gene>
<feature type="region of interest" description="Disordered" evidence="2">
    <location>
        <begin position="149"/>
        <end position="175"/>
    </location>
</feature>
<comment type="caution">
    <text evidence="3">The sequence shown here is derived from an EMBL/GenBank/DDBJ whole genome shotgun (WGS) entry which is preliminary data.</text>
</comment>
<name>A0A8S3ZFN9_9EUPU</name>
<protein>
    <submittedName>
        <fullName evidence="3">Uncharacterized protein</fullName>
    </submittedName>
</protein>
<dbReference type="PANTHER" id="PTHR16768:SF5">
    <property type="entry name" value="FI14214P"/>
    <property type="match status" value="1"/>
</dbReference>
<feature type="compositionally biased region" description="Acidic residues" evidence="2">
    <location>
        <begin position="9"/>
        <end position="20"/>
    </location>
</feature>
<feature type="region of interest" description="Disordered" evidence="2">
    <location>
        <begin position="1"/>
        <end position="33"/>
    </location>
</feature>
<dbReference type="EMBL" id="CAJHNH020002990">
    <property type="protein sequence ID" value="CAG5128237.1"/>
    <property type="molecule type" value="Genomic_DNA"/>
</dbReference>
<evidence type="ECO:0000256" key="2">
    <source>
        <dbReference type="SAM" id="MobiDB-lite"/>
    </source>
</evidence>
<sequence>ELYSCFPEPDPDYVNDEEEGTTNHDESDLPLPPALTAEELSAAVSEAYDLHVNNGVSMTSDDAAASSSKEPPLIKPKPLHNPCLESRERQALHRELLMNYRIGKDVLQKPELNKVLRDRREKEKKKEWEELKTTRERTSLVMKLEERANKLKEEEEKKTKATTEKTQDPELTRMHRKIMQKSATSFEQT</sequence>
<accession>A0A8S3ZFN9</accession>
<reference evidence="3" key="1">
    <citation type="submission" date="2021-04" db="EMBL/GenBank/DDBJ databases">
        <authorList>
            <consortium name="Molecular Ecology Group"/>
        </authorList>
    </citation>
    <scope>NUCLEOTIDE SEQUENCE</scope>
</reference>
<dbReference type="AlphaFoldDB" id="A0A8S3ZFN9"/>
<dbReference type="OrthoDB" id="5963205at2759"/>
<feature type="compositionally biased region" description="Basic and acidic residues" evidence="2">
    <location>
        <begin position="149"/>
        <end position="173"/>
    </location>
</feature>